<dbReference type="AlphaFoldDB" id="A0A4R6VI82"/>
<accession>A0A4R6VI82</accession>
<dbReference type="Pfam" id="PF08327">
    <property type="entry name" value="AHSA1"/>
    <property type="match status" value="1"/>
</dbReference>
<dbReference type="InterPro" id="IPR013538">
    <property type="entry name" value="ASHA1/2-like_C"/>
</dbReference>
<keyword evidence="4" id="KW-1185">Reference proteome</keyword>
<dbReference type="Gene3D" id="3.30.530.20">
    <property type="match status" value="1"/>
</dbReference>
<name>A0A4R6VI82_9PSEU</name>
<comment type="similarity">
    <text evidence="1">Belongs to the AHA1 family.</text>
</comment>
<organism evidence="3 4">
    <name type="scientific">Actinomycetospora succinea</name>
    <dbReference type="NCBI Taxonomy" id="663603"/>
    <lineage>
        <taxon>Bacteria</taxon>
        <taxon>Bacillati</taxon>
        <taxon>Actinomycetota</taxon>
        <taxon>Actinomycetes</taxon>
        <taxon>Pseudonocardiales</taxon>
        <taxon>Pseudonocardiaceae</taxon>
        <taxon>Actinomycetospora</taxon>
    </lineage>
</organism>
<gene>
    <name evidence="3" type="ORF">EV188_103624</name>
</gene>
<dbReference type="Proteomes" id="UP000295705">
    <property type="component" value="Unassembled WGS sequence"/>
</dbReference>
<dbReference type="InterPro" id="IPR023393">
    <property type="entry name" value="START-like_dom_sf"/>
</dbReference>
<dbReference type="SUPFAM" id="SSF55961">
    <property type="entry name" value="Bet v1-like"/>
    <property type="match status" value="1"/>
</dbReference>
<feature type="domain" description="Activator of Hsp90 ATPase homologue 1/2-like C-terminal" evidence="2">
    <location>
        <begin position="27"/>
        <end position="145"/>
    </location>
</feature>
<evidence type="ECO:0000256" key="1">
    <source>
        <dbReference type="ARBA" id="ARBA00006817"/>
    </source>
</evidence>
<dbReference type="EMBL" id="SNYO01000003">
    <property type="protein sequence ID" value="TDQ61117.1"/>
    <property type="molecule type" value="Genomic_DNA"/>
</dbReference>
<comment type="caution">
    <text evidence="3">The sequence shown here is derived from an EMBL/GenBank/DDBJ whole genome shotgun (WGS) entry which is preliminary data.</text>
</comment>
<evidence type="ECO:0000313" key="3">
    <source>
        <dbReference type="EMBL" id="TDQ61117.1"/>
    </source>
</evidence>
<evidence type="ECO:0000259" key="2">
    <source>
        <dbReference type="Pfam" id="PF08327"/>
    </source>
</evidence>
<proteinExistence type="inferred from homology"/>
<sequence>MTTPPAEVRTDPEGTTTAVWRREYPDPVDDVWAAITESERLGRWIGTWTGEPRVGGTVSFTLTGEVDAGGEVDEPADVLIVACDPPRRLVVEFPAPDDQAWLVDLTVEPQGAGAVLVFAQRLVPGMKVEDVDAGWRWYLDRLGASLAGTPMPDWSDYAPEPAG</sequence>
<protein>
    <submittedName>
        <fullName evidence="3">Uncharacterized protein YndB with AHSA1/START domain</fullName>
    </submittedName>
</protein>
<evidence type="ECO:0000313" key="4">
    <source>
        <dbReference type="Proteomes" id="UP000295705"/>
    </source>
</evidence>
<reference evidence="3 4" key="1">
    <citation type="submission" date="2019-03" db="EMBL/GenBank/DDBJ databases">
        <title>Genomic Encyclopedia of Type Strains, Phase IV (KMG-IV): sequencing the most valuable type-strain genomes for metagenomic binning, comparative biology and taxonomic classification.</title>
        <authorList>
            <person name="Goeker M."/>
        </authorList>
    </citation>
    <scope>NUCLEOTIDE SEQUENCE [LARGE SCALE GENOMIC DNA]</scope>
    <source>
        <strain evidence="3 4">DSM 45775</strain>
    </source>
</reference>
<dbReference type="RefSeq" id="WP_133826901.1">
    <property type="nucleotide sequence ID" value="NZ_BAABHR010000052.1"/>
</dbReference>
<dbReference type="OrthoDB" id="8117292at2"/>